<dbReference type="OrthoDB" id="432483at2759"/>
<comment type="caution">
    <text evidence="2">The sequence shown here is derived from an EMBL/GenBank/DDBJ whole genome shotgun (WGS) entry which is preliminary data.</text>
</comment>
<dbReference type="Proteomes" id="UP001148018">
    <property type="component" value="Unassembled WGS sequence"/>
</dbReference>
<sequence length="139" mass="15518">MKTPIKLCKTAIFHVYPFMFLSVGSDFLCTTHIIPVKNEEGVVILFILNFDYVLDESSSDSLEKLNHASPSKTDQRRSTGAILEPYPRNTTPPCPTLGYLKHLTWPRLPESATQTPSGVKVRLCLRTDKPSLARLSAVT</sequence>
<evidence type="ECO:0000313" key="3">
    <source>
        <dbReference type="Proteomes" id="UP001148018"/>
    </source>
</evidence>
<gene>
    <name evidence="2" type="ORF">NHX12_015146</name>
</gene>
<evidence type="ECO:0000256" key="1">
    <source>
        <dbReference type="SAM" id="MobiDB-lite"/>
    </source>
</evidence>
<keyword evidence="3" id="KW-1185">Reference proteome</keyword>
<protein>
    <submittedName>
        <fullName evidence="2">Uncharacterized protein</fullName>
    </submittedName>
</protein>
<evidence type="ECO:0000313" key="2">
    <source>
        <dbReference type="EMBL" id="KAJ3584651.1"/>
    </source>
</evidence>
<name>A0A9Q0I5T1_9TELE</name>
<dbReference type="EMBL" id="JANIIK010000119">
    <property type="protein sequence ID" value="KAJ3584651.1"/>
    <property type="molecule type" value="Genomic_DNA"/>
</dbReference>
<accession>A0A9Q0I5T1</accession>
<feature type="region of interest" description="Disordered" evidence="1">
    <location>
        <begin position="63"/>
        <end position="90"/>
    </location>
</feature>
<reference evidence="2" key="1">
    <citation type="submission" date="2022-07" db="EMBL/GenBank/DDBJ databases">
        <title>Chromosome-level genome of Muraenolepis orangiensis.</title>
        <authorList>
            <person name="Kim J."/>
        </authorList>
    </citation>
    <scope>NUCLEOTIDE SEQUENCE</scope>
    <source>
        <strain evidence="2">KU_S4_2022</strain>
        <tissue evidence="2">Muscle</tissue>
    </source>
</reference>
<dbReference type="AlphaFoldDB" id="A0A9Q0I5T1"/>
<organism evidence="2 3">
    <name type="scientific">Muraenolepis orangiensis</name>
    <name type="common">Patagonian moray cod</name>
    <dbReference type="NCBI Taxonomy" id="630683"/>
    <lineage>
        <taxon>Eukaryota</taxon>
        <taxon>Metazoa</taxon>
        <taxon>Chordata</taxon>
        <taxon>Craniata</taxon>
        <taxon>Vertebrata</taxon>
        <taxon>Euteleostomi</taxon>
        <taxon>Actinopterygii</taxon>
        <taxon>Neopterygii</taxon>
        <taxon>Teleostei</taxon>
        <taxon>Neoteleostei</taxon>
        <taxon>Acanthomorphata</taxon>
        <taxon>Zeiogadaria</taxon>
        <taxon>Gadariae</taxon>
        <taxon>Gadiformes</taxon>
        <taxon>Muraenolepidoidei</taxon>
        <taxon>Muraenolepididae</taxon>
        <taxon>Muraenolepis</taxon>
    </lineage>
</organism>
<proteinExistence type="predicted"/>